<dbReference type="EMBL" id="PQZD01000003">
    <property type="protein sequence ID" value="RTI48540.1"/>
    <property type="molecule type" value="Genomic_DNA"/>
</dbReference>
<sequence length="300" mass="33725">MKDKCKGVKVKIGLGKYQVSPKGIKSYLDCETPSGLEEFINGVQIVCELLNQTKDISIQTMTSDKCSTPTDEIEDKLFHIKVGDNSGIVVNSLESSFRIGNIDPVIKTEGFTIALSPKTIVECERRDCCSVSAIQPENQEKVFQATIYGMPEMFLRGMIEALDRKIFIRTVTANFHYTLELSESIDGFYNGNKLVRKMKLPVRTSNSRLLYINFSDEGNAKVVPLQDEFRLIRNCKTELSIPRDKVDDNLVTPLLNNEKEYKGSLDIVETPDGLYLVAGTNLQPFSYKVYVQPLSINQAL</sequence>
<name>A0AAX1Z4W7_CAMJU</name>
<organism evidence="1 2">
    <name type="scientific">Campylobacter jejuni</name>
    <dbReference type="NCBI Taxonomy" id="197"/>
    <lineage>
        <taxon>Bacteria</taxon>
        <taxon>Pseudomonadati</taxon>
        <taxon>Campylobacterota</taxon>
        <taxon>Epsilonproteobacteria</taxon>
        <taxon>Campylobacterales</taxon>
        <taxon>Campylobacteraceae</taxon>
        <taxon>Campylobacter</taxon>
    </lineage>
</organism>
<gene>
    <name evidence="1" type="ORF">C3I27_03740</name>
</gene>
<evidence type="ECO:0000313" key="1">
    <source>
        <dbReference type="EMBL" id="RTI48540.1"/>
    </source>
</evidence>
<reference evidence="1" key="1">
    <citation type="submission" date="2018-01" db="EMBL/GenBank/DDBJ databases">
        <authorList>
            <person name="Kovanen S."/>
            <person name="Nieminen T."/>
            <person name="Pohja-Mykra M."/>
            <person name="Raunio-Saarnisto M."/>
            <person name="Sauvala M."/>
            <person name="Fredriksson-Ahomaa M."/>
            <person name="Hanninen M.-L."/>
            <person name="Kivisto R."/>
        </authorList>
    </citation>
    <scope>NUCLEOTIDE SEQUENCE</scope>
    <source>
        <strain evidence="1">SO-26</strain>
    </source>
</reference>
<dbReference type="Proteomes" id="UP000287197">
    <property type="component" value="Unassembled WGS sequence"/>
</dbReference>
<comment type="caution">
    <text evidence="1">The sequence shown here is derived from an EMBL/GenBank/DDBJ whole genome shotgun (WGS) entry which is preliminary data.</text>
</comment>
<reference evidence="1" key="2">
    <citation type="journal article" date="2019" name="Appl. Environ. Microbiol.">
        <title>Population genetics and characterization of Campylobacter jejuni isolates in western jackdaws and game birds in Finland.</title>
        <authorList>
            <person name="Kovanen S."/>
            <person name="Rossi M."/>
            <person name="Pohja-Mykra M."/>
            <person name="Nieminen T."/>
            <person name="Raunio-Saarnisto M."/>
            <person name="Sauvala M."/>
            <person name="Fredriksson-Ahomaa M."/>
            <person name="Hanninen M.L."/>
            <person name="Kivisto R."/>
        </authorList>
    </citation>
    <scope>NUCLEOTIDE SEQUENCE</scope>
    <source>
        <strain evidence="1">SO-26</strain>
    </source>
</reference>
<dbReference type="AlphaFoldDB" id="A0AAX1Z4W7"/>
<evidence type="ECO:0000313" key="2">
    <source>
        <dbReference type="Proteomes" id="UP000287197"/>
    </source>
</evidence>
<protein>
    <submittedName>
        <fullName evidence="1">Uncharacterized protein</fullName>
    </submittedName>
</protein>
<proteinExistence type="predicted"/>
<accession>A0AAX1Z4W7</accession>